<dbReference type="InterPro" id="IPR047655">
    <property type="entry name" value="Transpos_IS630-like"/>
</dbReference>
<dbReference type="GO" id="GO:0004519">
    <property type="term" value="F:endonuclease activity"/>
    <property type="evidence" value="ECO:0007669"/>
    <property type="project" value="UniProtKB-KW"/>
</dbReference>
<evidence type="ECO:0000313" key="3">
    <source>
        <dbReference type="Proteomes" id="UP001303647"/>
    </source>
</evidence>
<dbReference type="Proteomes" id="UP001303647">
    <property type="component" value="Unassembled WGS sequence"/>
</dbReference>
<dbReference type="PANTHER" id="PTHR23022">
    <property type="entry name" value="TRANSPOSABLE ELEMENT-RELATED"/>
    <property type="match status" value="1"/>
</dbReference>
<dbReference type="EMBL" id="MU857860">
    <property type="protein sequence ID" value="KAK4243165.1"/>
    <property type="molecule type" value="Genomic_DNA"/>
</dbReference>
<dbReference type="NCBIfam" id="NF033545">
    <property type="entry name" value="transpos_IS630"/>
    <property type="match status" value="1"/>
</dbReference>
<accession>A0AAN7CJE5</accession>
<feature type="domain" description="Tc1-like transposase DDE" evidence="1">
    <location>
        <begin position="162"/>
        <end position="304"/>
    </location>
</feature>
<reference evidence="2" key="1">
    <citation type="journal article" date="2023" name="Mol. Phylogenet. Evol.">
        <title>Genome-scale phylogeny and comparative genomics of the fungal order Sordariales.</title>
        <authorList>
            <person name="Hensen N."/>
            <person name="Bonometti L."/>
            <person name="Westerberg I."/>
            <person name="Brannstrom I.O."/>
            <person name="Guillou S."/>
            <person name="Cros-Aarteil S."/>
            <person name="Calhoun S."/>
            <person name="Haridas S."/>
            <person name="Kuo A."/>
            <person name="Mondo S."/>
            <person name="Pangilinan J."/>
            <person name="Riley R."/>
            <person name="LaButti K."/>
            <person name="Andreopoulos B."/>
            <person name="Lipzen A."/>
            <person name="Chen C."/>
            <person name="Yan M."/>
            <person name="Daum C."/>
            <person name="Ng V."/>
            <person name="Clum A."/>
            <person name="Steindorff A."/>
            <person name="Ohm R.A."/>
            <person name="Martin F."/>
            <person name="Silar P."/>
            <person name="Natvig D.O."/>
            <person name="Lalanne C."/>
            <person name="Gautier V."/>
            <person name="Ament-Velasquez S.L."/>
            <person name="Kruys A."/>
            <person name="Hutchinson M.I."/>
            <person name="Powell A.J."/>
            <person name="Barry K."/>
            <person name="Miller A.N."/>
            <person name="Grigoriev I.V."/>
            <person name="Debuchy R."/>
            <person name="Gladieux P."/>
            <person name="Hiltunen Thoren M."/>
            <person name="Johannesson H."/>
        </authorList>
    </citation>
    <scope>NUCLEOTIDE SEQUENCE</scope>
    <source>
        <strain evidence="2">CBS 359.72</strain>
    </source>
</reference>
<proteinExistence type="predicted"/>
<keyword evidence="2" id="KW-0378">Hydrolase</keyword>
<dbReference type="Pfam" id="PF13358">
    <property type="entry name" value="DDE_3"/>
    <property type="match status" value="1"/>
</dbReference>
<dbReference type="PANTHER" id="PTHR23022:SF135">
    <property type="entry name" value="SI:DKEY-77F5.3"/>
    <property type="match status" value="1"/>
</dbReference>
<reference evidence="2" key="2">
    <citation type="submission" date="2023-05" db="EMBL/GenBank/DDBJ databases">
        <authorList>
            <consortium name="Lawrence Berkeley National Laboratory"/>
            <person name="Steindorff A."/>
            <person name="Hensen N."/>
            <person name="Bonometti L."/>
            <person name="Westerberg I."/>
            <person name="Brannstrom I.O."/>
            <person name="Guillou S."/>
            <person name="Cros-Aarteil S."/>
            <person name="Calhoun S."/>
            <person name="Haridas S."/>
            <person name="Kuo A."/>
            <person name="Mondo S."/>
            <person name="Pangilinan J."/>
            <person name="Riley R."/>
            <person name="Labutti K."/>
            <person name="Andreopoulos B."/>
            <person name="Lipzen A."/>
            <person name="Chen C."/>
            <person name="Yanf M."/>
            <person name="Daum C."/>
            <person name="Ng V."/>
            <person name="Clum A."/>
            <person name="Ohm R."/>
            <person name="Martin F."/>
            <person name="Silar P."/>
            <person name="Natvig D."/>
            <person name="Lalanne C."/>
            <person name="Gautier V."/>
            <person name="Ament-Velasquez S.L."/>
            <person name="Kruys A."/>
            <person name="Hutchinson M.I."/>
            <person name="Powell A.J."/>
            <person name="Barry K."/>
            <person name="Miller A.N."/>
            <person name="Grigoriev I.V."/>
            <person name="Debuchy R."/>
            <person name="Gladieux P."/>
            <person name="Thoren M.H."/>
            <person name="Johannesson H."/>
        </authorList>
    </citation>
    <scope>NUCLEOTIDE SEQUENCE</scope>
    <source>
        <strain evidence="2">CBS 359.72</strain>
    </source>
</reference>
<evidence type="ECO:0000313" key="2">
    <source>
        <dbReference type="EMBL" id="KAK4243165.1"/>
    </source>
</evidence>
<dbReference type="AlphaFoldDB" id="A0AAN7CJE5"/>
<sequence length="330" mass="37955">MRAFGIELSPNVRSIRCNRRELTKEERVAIVTARAAGVTRRVLAENFNCDVATISRIVKRFQNHGSIHSLPRSGRPKKLSTQQVRYIRQLIKRNPHISWAALIGDSPVGVSKSTLKRVMGKDFRRKWRSVKRVILTAERAVTRLAYARQLRHSQAMLLEGAYSDESSVQTLPNKPNGWVFRAPKHKYDKELINIQAHVKAEITIMVWGMIWKGGRSLLVIMTRDHDAPRNGYTASSYIWALEEGLEPYYRPGTFFLQDNAKIHVASKTKDWLESRGIWVVDHPPHSPDLNPIEHVWKKMKEILCRDFPELHFLERNDANIAKVSEALKVA</sequence>
<protein>
    <submittedName>
        <fullName evidence="2">DDE superfamily endonuclease-domain-containing protein</fullName>
    </submittedName>
</protein>
<gene>
    <name evidence="2" type="ORF">C7999DRAFT_18449</name>
</gene>
<comment type="caution">
    <text evidence="2">The sequence shown here is derived from an EMBL/GenBank/DDBJ whole genome shotgun (WGS) entry which is preliminary data.</text>
</comment>
<dbReference type="InterPro" id="IPR052338">
    <property type="entry name" value="Transposase_5"/>
</dbReference>
<dbReference type="InterPro" id="IPR036397">
    <property type="entry name" value="RNaseH_sf"/>
</dbReference>
<dbReference type="InterPro" id="IPR038717">
    <property type="entry name" value="Tc1-like_DDE_dom"/>
</dbReference>
<dbReference type="Gene3D" id="3.30.420.10">
    <property type="entry name" value="Ribonuclease H-like superfamily/Ribonuclease H"/>
    <property type="match status" value="1"/>
</dbReference>
<keyword evidence="2" id="KW-0540">Nuclease</keyword>
<name>A0AAN7CJE5_9PEZI</name>
<evidence type="ECO:0000259" key="1">
    <source>
        <dbReference type="Pfam" id="PF13358"/>
    </source>
</evidence>
<keyword evidence="2" id="KW-0255">Endonuclease</keyword>
<dbReference type="SUPFAM" id="SSF46689">
    <property type="entry name" value="Homeodomain-like"/>
    <property type="match status" value="1"/>
</dbReference>
<dbReference type="GO" id="GO:0003676">
    <property type="term" value="F:nucleic acid binding"/>
    <property type="evidence" value="ECO:0007669"/>
    <property type="project" value="InterPro"/>
</dbReference>
<organism evidence="2 3">
    <name type="scientific">Corynascus novoguineensis</name>
    <dbReference type="NCBI Taxonomy" id="1126955"/>
    <lineage>
        <taxon>Eukaryota</taxon>
        <taxon>Fungi</taxon>
        <taxon>Dikarya</taxon>
        <taxon>Ascomycota</taxon>
        <taxon>Pezizomycotina</taxon>
        <taxon>Sordariomycetes</taxon>
        <taxon>Sordariomycetidae</taxon>
        <taxon>Sordariales</taxon>
        <taxon>Chaetomiaceae</taxon>
        <taxon>Corynascus</taxon>
    </lineage>
</organism>
<dbReference type="InterPro" id="IPR009057">
    <property type="entry name" value="Homeodomain-like_sf"/>
</dbReference>
<dbReference type="Pfam" id="PF13565">
    <property type="entry name" value="HTH_32"/>
    <property type="match status" value="1"/>
</dbReference>
<keyword evidence="3" id="KW-1185">Reference proteome</keyword>